<feature type="region of interest" description="Disordered" evidence="1">
    <location>
        <begin position="197"/>
        <end position="221"/>
    </location>
</feature>
<reference evidence="2" key="1">
    <citation type="submission" date="2023-03" db="EMBL/GenBank/DDBJ databases">
        <title>Massive genome expansion in bonnet fungi (Mycena s.s.) driven by repeated elements and novel gene families across ecological guilds.</title>
        <authorList>
            <consortium name="Lawrence Berkeley National Laboratory"/>
            <person name="Harder C.B."/>
            <person name="Miyauchi S."/>
            <person name="Viragh M."/>
            <person name="Kuo A."/>
            <person name="Thoen E."/>
            <person name="Andreopoulos B."/>
            <person name="Lu D."/>
            <person name="Skrede I."/>
            <person name="Drula E."/>
            <person name="Henrissat B."/>
            <person name="Morin E."/>
            <person name="Kohler A."/>
            <person name="Barry K."/>
            <person name="LaButti K."/>
            <person name="Morin E."/>
            <person name="Salamov A."/>
            <person name="Lipzen A."/>
            <person name="Mereny Z."/>
            <person name="Hegedus B."/>
            <person name="Baldrian P."/>
            <person name="Stursova M."/>
            <person name="Weitz H."/>
            <person name="Taylor A."/>
            <person name="Grigoriev I.V."/>
            <person name="Nagy L.G."/>
            <person name="Martin F."/>
            <person name="Kauserud H."/>
        </authorList>
    </citation>
    <scope>NUCLEOTIDE SEQUENCE</scope>
    <source>
        <strain evidence="2">CBHHK200</strain>
    </source>
</reference>
<name>A0AAD6WN31_9AGAR</name>
<feature type="compositionally biased region" description="Pro residues" evidence="1">
    <location>
        <begin position="206"/>
        <end position="216"/>
    </location>
</feature>
<comment type="caution">
    <text evidence="2">The sequence shown here is derived from an EMBL/GenBank/DDBJ whole genome shotgun (WGS) entry which is preliminary data.</text>
</comment>
<evidence type="ECO:0000313" key="2">
    <source>
        <dbReference type="EMBL" id="KAJ7020558.1"/>
    </source>
</evidence>
<dbReference type="Proteomes" id="UP001218188">
    <property type="component" value="Unassembled WGS sequence"/>
</dbReference>
<evidence type="ECO:0000256" key="1">
    <source>
        <dbReference type="SAM" id="MobiDB-lite"/>
    </source>
</evidence>
<gene>
    <name evidence="2" type="ORF">C8F04DRAFT_1196533</name>
</gene>
<dbReference type="AlphaFoldDB" id="A0AAD6WN31"/>
<protein>
    <submittedName>
        <fullName evidence="2">Uncharacterized protein</fullName>
    </submittedName>
</protein>
<accession>A0AAD6WN31</accession>
<keyword evidence="3" id="KW-1185">Reference proteome</keyword>
<proteinExistence type="predicted"/>
<organism evidence="2 3">
    <name type="scientific">Mycena alexandri</name>
    <dbReference type="NCBI Taxonomy" id="1745969"/>
    <lineage>
        <taxon>Eukaryota</taxon>
        <taxon>Fungi</taxon>
        <taxon>Dikarya</taxon>
        <taxon>Basidiomycota</taxon>
        <taxon>Agaricomycotina</taxon>
        <taxon>Agaricomycetes</taxon>
        <taxon>Agaricomycetidae</taxon>
        <taxon>Agaricales</taxon>
        <taxon>Marasmiineae</taxon>
        <taxon>Mycenaceae</taxon>
        <taxon>Mycena</taxon>
    </lineage>
</organism>
<evidence type="ECO:0000313" key="3">
    <source>
        <dbReference type="Proteomes" id="UP001218188"/>
    </source>
</evidence>
<sequence length="636" mass="71235">MSGVRSSILEISRAVVNCRFAVWIQEYSGMFLWSSVVVWKTGCVWALSWFEERFWMDSWPLELIQTVNKIFQQFTLQCHNFFKATNPTVTVTRQKIGNATGLPLPVTVASLQLGTVNEPRTSPSPPHSGFQYISFPSAPTPSRSGGTVTAESWTVAAASNSTSGAFNCPKCKKSLKRGTNQKSLNDHMRSNKCIEARDPTARRSTPIPPLAPPQSAPPERCAGIPLSWDPATFWETYPFHSPLERLSGRSVVPERHACAKCSDINFDISIIHERASRPFERVHDHSDLNVPQLRAKVERMKDSLNSLKLKDSIDSTHERLKEYVDLIQFMGQHSHEIPALHRLLANAVANGWSANIILEHCQLGIEGKYTARNYSLYEIYLGMLIEELGGAAAIYALNHSIFALPSRDTIRPYRSQAKLMPSVCRVRVDEISRNISALFAPRATETDAESRKTAKPAIYGHTLSFDEVATEHRIDYFPETDEMGGLCLEHLPGLDTVQVGTDTKTVEAAVTAVREGKLHIAHETSSRDDEVVVFAGVVVCFGEKGSAISFKGGTPTNIVHGRFVQYWWCRQWCYCTSEIDIEHAPNFKTAASGKIHKYFIPYTCEKFPKYAFSAQEMRVITDGRHEPEELLVLEVN</sequence>
<dbReference type="EMBL" id="JARJCM010000259">
    <property type="protein sequence ID" value="KAJ7020558.1"/>
    <property type="molecule type" value="Genomic_DNA"/>
</dbReference>